<protein>
    <submittedName>
        <fullName evidence="1">Uncharacterized protein</fullName>
    </submittedName>
</protein>
<reference evidence="1" key="1">
    <citation type="submission" date="2021-08" db="EMBL/GenBank/DDBJ databases">
        <authorList>
            <person name="Misof B."/>
            <person name="Oliver O."/>
            <person name="Podsiadlowski L."/>
            <person name="Donath A."/>
            <person name="Peters R."/>
            <person name="Mayer C."/>
            <person name="Rust J."/>
            <person name="Gunkel S."/>
            <person name="Lesny P."/>
            <person name="Martin S."/>
            <person name="Oeyen J.P."/>
            <person name="Petersen M."/>
            <person name="Panagiotis P."/>
            <person name="Wilbrandt J."/>
            <person name="Tanja T."/>
        </authorList>
    </citation>
    <scope>NUCLEOTIDE SEQUENCE</scope>
    <source>
        <strain evidence="1">GBR_01_08_01A</strain>
        <tissue evidence="1">Thorax + abdomen</tissue>
    </source>
</reference>
<evidence type="ECO:0000313" key="2">
    <source>
        <dbReference type="Proteomes" id="UP001258017"/>
    </source>
</evidence>
<accession>A0AAD9RS06</accession>
<sequence length="231" mass="27770">MKLKFEFRSVASPKDSKTTVVAITSLITEQGERYAIPDELIYADFHEELRNTDAFKKVRNSLGKRQDEMKIWITLSKELQKTYLDEEGSIQFGGKYLKQTCQEDTKEHSNLTKILEKLVEKSDKKEEEKNLKHIVDKFILEKFNYKTSNVRQWLDTFEKECGRFKIERDETKIELLRLFLDGVGQDWYISTVIKEEHENNWQRWKQVLIETFSNKRWSNRTYAHYFRYKEG</sequence>
<dbReference type="Proteomes" id="UP001258017">
    <property type="component" value="Unassembled WGS sequence"/>
</dbReference>
<feature type="non-terminal residue" evidence="1">
    <location>
        <position position="231"/>
    </location>
</feature>
<evidence type="ECO:0000313" key="1">
    <source>
        <dbReference type="EMBL" id="KAK2584862.1"/>
    </source>
</evidence>
<name>A0AAD9RS06_9HYME</name>
<organism evidence="1 2">
    <name type="scientific">Odynerus spinipes</name>
    <dbReference type="NCBI Taxonomy" id="1348599"/>
    <lineage>
        <taxon>Eukaryota</taxon>
        <taxon>Metazoa</taxon>
        <taxon>Ecdysozoa</taxon>
        <taxon>Arthropoda</taxon>
        <taxon>Hexapoda</taxon>
        <taxon>Insecta</taxon>
        <taxon>Pterygota</taxon>
        <taxon>Neoptera</taxon>
        <taxon>Endopterygota</taxon>
        <taxon>Hymenoptera</taxon>
        <taxon>Apocrita</taxon>
        <taxon>Aculeata</taxon>
        <taxon>Vespoidea</taxon>
        <taxon>Vespidae</taxon>
        <taxon>Eumeninae</taxon>
        <taxon>Odynerus</taxon>
    </lineage>
</organism>
<dbReference type="EMBL" id="JAIFRP010000024">
    <property type="protein sequence ID" value="KAK2584862.1"/>
    <property type="molecule type" value="Genomic_DNA"/>
</dbReference>
<dbReference type="AlphaFoldDB" id="A0AAD9RS06"/>
<comment type="caution">
    <text evidence="1">The sequence shown here is derived from an EMBL/GenBank/DDBJ whole genome shotgun (WGS) entry which is preliminary data.</text>
</comment>
<reference evidence="1" key="2">
    <citation type="journal article" date="2023" name="Commun. Biol.">
        <title>Intrasexual cuticular hydrocarbon dimorphism in a wasp sheds light on hydrocarbon biosynthesis genes in Hymenoptera.</title>
        <authorList>
            <person name="Moris V.C."/>
            <person name="Podsiadlowski L."/>
            <person name="Martin S."/>
            <person name="Oeyen J.P."/>
            <person name="Donath A."/>
            <person name="Petersen M."/>
            <person name="Wilbrandt J."/>
            <person name="Misof B."/>
            <person name="Liedtke D."/>
            <person name="Thamm M."/>
            <person name="Scheiner R."/>
            <person name="Schmitt T."/>
            <person name="Niehuis O."/>
        </authorList>
    </citation>
    <scope>NUCLEOTIDE SEQUENCE</scope>
    <source>
        <strain evidence="1">GBR_01_08_01A</strain>
    </source>
</reference>
<keyword evidence="2" id="KW-1185">Reference proteome</keyword>
<gene>
    <name evidence="1" type="ORF">KPH14_000869</name>
</gene>
<proteinExistence type="predicted"/>